<organism evidence="1 2">
    <name type="scientific">Alkanindiges hydrocarboniclasticus</name>
    <dbReference type="NCBI Taxonomy" id="1907941"/>
    <lineage>
        <taxon>Bacteria</taxon>
        <taxon>Pseudomonadati</taxon>
        <taxon>Pseudomonadota</taxon>
        <taxon>Gammaproteobacteria</taxon>
        <taxon>Moraxellales</taxon>
        <taxon>Moraxellaceae</taxon>
        <taxon>Alkanindiges</taxon>
    </lineage>
</organism>
<proteinExistence type="predicted"/>
<dbReference type="OrthoDB" id="6711714at2"/>
<dbReference type="Proteomes" id="UP000192132">
    <property type="component" value="Unassembled WGS sequence"/>
</dbReference>
<sequence>MRLRLSRYVYSLCCLIIGLGLNLVLSTTGYAKVHVYQFGFPKRHSTVAERARVHQWIPLGAAQFQEGVSIPAYGITIEDPIEEGLLKDFTFCQPVTCHFKFKLNAAQAQQLAVYQVQGLGWFLAPRHWKTIEASMGPSGIAALVMFSPDGTQYLSMDDTSACVGCALTSASLFFQEAADEARKNDFWVYGSSNVPLKKILLNQQTIIYSYQLPAHYPSHGVAKFTGMQADIVNFRRMTVSLAPEDKALAQAILNFYLLTH</sequence>
<reference evidence="1 2" key="1">
    <citation type="submission" date="2016-10" db="EMBL/GenBank/DDBJ databases">
        <title>Draft Genome sequence of Alkanindiges sp. strain H1.</title>
        <authorList>
            <person name="Subhash Y."/>
            <person name="Lee S."/>
        </authorList>
    </citation>
    <scope>NUCLEOTIDE SEQUENCE [LARGE SCALE GENOMIC DNA]</scope>
    <source>
        <strain evidence="1 2">H1</strain>
    </source>
</reference>
<dbReference type="RefSeq" id="WP_076877733.1">
    <property type="nucleotide sequence ID" value="NZ_MLCN01000014.1"/>
</dbReference>
<dbReference type="InterPro" id="IPR032322">
    <property type="entry name" value="DUF4850"/>
</dbReference>
<name>A0A1S8CV95_9GAMM</name>
<comment type="caution">
    <text evidence="1">The sequence shown here is derived from an EMBL/GenBank/DDBJ whole genome shotgun (WGS) entry which is preliminary data.</text>
</comment>
<evidence type="ECO:0000313" key="2">
    <source>
        <dbReference type="Proteomes" id="UP000192132"/>
    </source>
</evidence>
<evidence type="ECO:0008006" key="3">
    <source>
        <dbReference type="Google" id="ProtNLM"/>
    </source>
</evidence>
<dbReference type="EMBL" id="MLCN01000014">
    <property type="protein sequence ID" value="ONG41006.1"/>
    <property type="molecule type" value="Genomic_DNA"/>
</dbReference>
<dbReference type="AlphaFoldDB" id="A0A1S8CV95"/>
<evidence type="ECO:0000313" key="1">
    <source>
        <dbReference type="EMBL" id="ONG41006.1"/>
    </source>
</evidence>
<protein>
    <recommendedName>
        <fullName evidence="3">DUF4850 domain-containing protein</fullName>
    </recommendedName>
</protein>
<gene>
    <name evidence="1" type="ORF">BKE30_06135</name>
</gene>
<dbReference type="Pfam" id="PF16142">
    <property type="entry name" value="DUF4850"/>
    <property type="match status" value="1"/>
</dbReference>
<accession>A0A1S8CV95</accession>
<keyword evidence="2" id="KW-1185">Reference proteome</keyword>